<keyword evidence="5 7" id="KW-1133">Transmembrane helix</keyword>
<keyword evidence="3" id="KW-1003">Cell membrane</keyword>
<dbReference type="Pfam" id="PF06750">
    <property type="entry name" value="A24_N_bact"/>
    <property type="match status" value="1"/>
</dbReference>
<feature type="transmembrane region" description="Helical" evidence="7">
    <location>
        <begin position="151"/>
        <end position="171"/>
    </location>
</feature>
<dbReference type="GO" id="GO:0005886">
    <property type="term" value="C:plasma membrane"/>
    <property type="evidence" value="ECO:0007669"/>
    <property type="project" value="UniProtKB-SubCell"/>
</dbReference>
<evidence type="ECO:0000256" key="2">
    <source>
        <dbReference type="ARBA" id="ARBA00005801"/>
    </source>
</evidence>
<dbReference type="Pfam" id="PF01478">
    <property type="entry name" value="Peptidase_A24"/>
    <property type="match status" value="1"/>
</dbReference>
<dbReference type="InterPro" id="IPR010627">
    <property type="entry name" value="Prepilin_pept_A24_N"/>
</dbReference>
<sequence length="255" mass="28756">MNQMQQIIIYVYVFIVGMCLSSFFMVVGYRIPRKETILGRSHCEECQNELRWWHVLPLFSYLKLKGKCYFCTSKIGISNPILEVFIGLLFVSSAFFEGLSPEILVSFTLICLLFTISVSDWLYQIIPNKVLFPFLILGIIERVLIPQNDFWWYPIAGFFAGFLPLFLLGLLKDGGVGGGDIKLFAVVGVFIGPIGALISLFLSSVIAIIIHIITIIATEKQQKQIAFGPSIAIGSFIIYLFTSGQIEAMIQLFRR</sequence>
<feature type="domain" description="Prepilin peptidase A24 N-terminal" evidence="9">
    <location>
        <begin position="15"/>
        <end position="94"/>
    </location>
</feature>
<organism evidence="10 11">
    <name type="scientific">Carnobacterium divergens</name>
    <name type="common">Lactobacillus divergens</name>
    <dbReference type="NCBI Taxonomy" id="2748"/>
    <lineage>
        <taxon>Bacteria</taxon>
        <taxon>Bacillati</taxon>
        <taxon>Bacillota</taxon>
        <taxon>Bacilli</taxon>
        <taxon>Lactobacillales</taxon>
        <taxon>Carnobacteriaceae</taxon>
        <taxon>Carnobacterium</taxon>
    </lineage>
</organism>
<evidence type="ECO:0000313" key="10">
    <source>
        <dbReference type="EMBL" id="TFJ27458.1"/>
    </source>
</evidence>
<dbReference type="GO" id="GO:0006465">
    <property type="term" value="P:signal peptide processing"/>
    <property type="evidence" value="ECO:0007669"/>
    <property type="project" value="TreeGrafter"/>
</dbReference>
<dbReference type="AlphaFoldDB" id="A0A7Z8G573"/>
<evidence type="ECO:0000256" key="4">
    <source>
        <dbReference type="ARBA" id="ARBA00022692"/>
    </source>
</evidence>
<comment type="similarity">
    <text evidence="2">Belongs to the peptidase A24 family.</text>
</comment>
<evidence type="ECO:0000256" key="1">
    <source>
        <dbReference type="ARBA" id="ARBA00004651"/>
    </source>
</evidence>
<dbReference type="Proteomes" id="UP000297938">
    <property type="component" value="Unassembled WGS sequence"/>
</dbReference>
<reference evidence="10 11" key="1">
    <citation type="journal article" date="2018" name="Int. J. Food Microbiol.">
        <title>Growth of Carnobacterium spp. isolated from chilled vacuum-packaged meat under relevant acidic conditions.</title>
        <authorList>
            <person name="Zhang P."/>
            <person name="Badoni M."/>
            <person name="Ganzle M."/>
            <person name="Yang X."/>
        </authorList>
    </citation>
    <scope>NUCLEOTIDE SEQUENCE [LARGE SCALE GENOMIC DNA]</scope>
    <source>
        <strain evidence="10 11">B2</strain>
    </source>
</reference>
<accession>A0A7Z8G573</accession>
<evidence type="ECO:0000256" key="6">
    <source>
        <dbReference type="ARBA" id="ARBA00023136"/>
    </source>
</evidence>
<feature type="transmembrane region" description="Helical" evidence="7">
    <location>
        <begin position="6"/>
        <end position="31"/>
    </location>
</feature>
<evidence type="ECO:0008006" key="12">
    <source>
        <dbReference type="Google" id="ProtNLM"/>
    </source>
</evidence>
<dbReference type="RefSeq" id="WP_074401620.1">
    <property type="nucleotide sequence ID" value="NZ_CBCPJQ010000005.1"/>
</dbReference>
<proteinExistence type="inferred from homology"/>
<dbReference type="InterPro" id="IPR050882">
    <property type="entry name" value="Prepilin_peptidase/N-MTase"/>
</dbReference>
<evidence type="ECO:0000256" key="5">
    <source>
        <dbReference type="ARBA" id="ARBA00022989"/>
    </source>
</evidence>
<feature type="transmembrane region" description="Helical" evidence="7">
    <location>
        <begin position="225"/>
        <end position="246"/>
    </location>
</feature>
<dbReference type="Gene3D" id="1.20.120.1220">
    <property type="match status" value="1"/>
</dbReference>
<feature type="domain" description="Prepilin type IV endopeptidase peptidase" evidence="8">
    <location>
        <begin position="108"/>
        <end position="211"/>
    </location>
</feature>
<comment type="caution">
    <text evidence="10">The sequence shown here is derived from an EMBL/GenBank/DDBJ whole genome shotgun (WGS) entry which is preliminary data.</text>
</comment>
<dbReference type="PANTHER" id="PTHR30487">
    <property type="entry name" value="TYPE 4 PREPILIN-LIKE PROTEINS LEADER PEPTIDE-PROCESSING ENZYME"/>
    <property type="match status" value="1"/>
</dbReference>
<feature type="transmembrane region" description="Helical" evidence="7">
    <location>
        <begin position="68"/>
        <end position="91"/>
    </location>
</feature>
<comment type="subcellular location">
    <subcellularLocation>
        <location evidence="1">Cell membrane</location>
        <topology evidence="1">Multi-pass membrane protein</topology>
    </subcellularLocation>
</comment>
<gene>
    <name evidence="10" type="ORF">CKN69_06305</name>
</gene>
<evidence type="ECO:0000259" key="8">
    <source>
        <dbReference type="Pfam" id="PF01478"/>
    </source>
</evidence>
<evidence type="ECO:0000259" key="9">
    <source>
        <dbReference type="Pfam" id="PF06750"/>
    </source>
</evidence>
<name>A0A7Z8G573_CARDV</name>
<evidence type="ECO:0000256" key="3">
    <source>
        <dbReference type="ARBA" id="ARBA00022475"/>
    </source>
</evidence>
<dbReference type="GO" id="GO:0004190">
    <property type="term" value="F:aspartic-type endopeptidase activity"/>
    <property type="evidence" value="ECO:0007669"/>
    <property type="project" value="InterPro"/>
</dbReference>
<feature type="transmembrane region" description="Helical" evidence="7">
    <location>
        <begin position="183"/>
        <end position="213"/>
    </location>
</feature>
<evidence type="ECO:0000313" key="11">
    <source>
        <dbReference type="Proteomes" id="UP000297938"/>
    </source>
</evidence>
<keyword evidence="4 7" id="KW-0812">Transmembrane</keyword>
<protein>
    <recommendedName>
        <fullName evidence="12">Prepilin peptidase</fullName>
    </recommendedName>
</protein>
<dbReference type="PANTHER" id="PTHR30487:SF0">
    <property type="entry name" value="PREPILIN LEADER PEPTIDASE_N-METHYLTRANSFERASE-RELATED"/>
    <property type="match status" value="1"/>
</dbReference>
<keyword evidence="6 7" id="KW-0472">Membrane</keyword>
<dbReference type="EMBL" id="NRPP01000010">
    <property type="protein sequence ID" value="TFJ27458.1"/>
    <property type="molecule type" value="Genomic_DNA"/>
</dbReference>
<evidence type="ECO:0000256" key="7">
    <source>
        <dbReference type="SAM" id="Phobius"/>
    </source>
</evidence>
<feature type="transmembrane region" description="Helical" evidence="7">
    <location>
        <begin position="103"/>
        <end position="123"/>
    </location>
</feature>
<dbReference type="InterPro" id="IPR000045">
    <property type="entry name" value="Prepilin_IV_endopep_pep"/>
</dbReference>